<dbReference type="InterPro" id="IPR018170">
    <property type="entry name" value="Aldo/ket_reductase_CS"/>
</dbReference>
<evidence type="ECO:0000256" key="6">
    <source>
        <dbReference type="PIRSR" id="PIRSR000097-3"/>
    </source>
</evidence>
<dbReference type="PIRSF" id="PIRSF000097">
    <property type="entry name" value="AKR"/>
    <property type="match status" value="1"/>
</dbReference>
<dbReference type="GO" id="GO:1990002">
    <property type="term" value="F:methylglyoxal reductase (NADPH) (acetol producing) activity"/>
    <property type="evidence" value="ECO:0007669"/>
    <property type="project" value="TreeGrafter"/>
</dbReference>
<name>A0A316G511_9RHOB</name>
<evidence type="ECO:0000256" key="2">
    <source>
        <dbReference type="ARBA" id="ARBA00022857"/>
    </source>
</evidence>
<dbReference type="SUPFAM" id="SSF51430">
    <property type="entry name" value="NAD(P)-linked oxidoreductase"/>
    <property type="match status" value="1"/>
</dbReference>
<dbReference type="GO" id="GO:0051596">
    <property type="term" value="P:methylglyoxal catabolic process"/>
    <property type="evidence" value="ECO:0007669"/>
    <property type="project" value="TreeGrafter"/>
</dbReference>
<proteinExistence type="inferred from homology"/>
<dbReference type="Pfam" id="PF00248">
    <property type="entry name" value="Aldo_ket_red"/>
    <property type="match status" value="1"/>
</dbReference>
<dbReference type="RefSeq" id="WP_109759474.1">
    <property type="nucleotide sequence ID" value="NZ_CP034588.1"/>
</dbReference>
<protein>
    <submittedName>
        <fullName evidence="8">Diketogulonate reductase-like aldo/keto reductase</fullName>
    </submittedName>
</protein>
<reference evidence="8 9" key="1">
    <citation type="submission" date="2018-05" db="EMBL/GenBank/DDBJ databases">
        <title>Genomic Encyclopedia of Type Strains, Phase IV (KMG-IV): sequencing the most valuable type-strain genomes for metagenomic binning, comparative biology and taxonomic classification.</title>
        <authorList>
            <person name="Goeker M."/>
        </authorList>
    </citation>
    <scope>NUCLEOTIDE SEQUENCE [LARGE SCALE GENOMIC DNA]</scope>
    <source>
        <strain evidence="8 9">DSM 103371</strain>
    </source>
</reference>
<organism evidence="8 9">
    <name type="scientific">Silicimonas algicola</name>
    <dbReference type="NCBI Taxonomy" id="1826607"/>
    <lineage>
        <taxon>Bacteria</taxon>
        <taxon>Pseudomonadati</taxon>
        <taxon>Pseudomonadota</taxon>
        <taxon>Alphaproteobacteria</taxon>
        <taxon>Rhodobacterales</taxon>
        <taxon>Paracoccaceae</taxon>
    </lineage>
</organism>
<dbReference type="OrthoDB" id="9768793at2"/>
<dbReference type="PANTHER" id="PTHR43827">
    <property type="entry name" value="2,5-DIKETO-D-GLUCONIC ACID REDUCTASE"/>
    <property type="match status" value="1"/>
</dbReference>
<comment type="caution">
    <text evidence="8">The sequence shown here is derived from an EMBL/GenBank/DDBJ whole genome shotgun (WGS) entry which is preliminary data.</text>
</comment>
<dbReference type="AlphaFoldDB" id="A0A316G511"/>
<dbReference type="KEGG" id="salo:EF888_18110"/>
<feature type="site" description="Lowers pKa of active site Tyr" evidence="6">
    <location>
        <position position="69"/>
    </location>
</feature>
<evidence type="ECO:0000256" key="1">
    <source>
        <dbReference type="ARBA" id="ARBA00007905"/>
    </source>
</evidence>
<accession>A0A316G511</accession>
<dbReference type="PROSITE" id="PS00798">
    <property type="entry name" value="ALDOKETO_REDUCTASE_1"/>
    <property type="match status" value="1"/>
</dbReference>
<gene>
    <name evidence="8" type="ORF">C8D95_10599</name>
</gene>
<feature type="binding site" evidence="5">
    <location>
        <position position="102"/>
    </location>
    <ligand>
        <name>substrate</name>
    </ligand>
</feature>
<feature type="domain" description="NADP-dependent oxidoreductase" evidence="7">
    <location>
        <begin position="12"/>
        <end position="253"/>
    </location>
</feature>
<dbReference type="EMBL" id="QGGV01000005">
    <property type="protein sequence ID" value="PWK56034.1"/>
    <property type="molecule type" value="Genomic_DNA"/>
</dbReference>
<evidence type="ECO:0000256" key="5">
    <source>
        <dbReference type="PIRSR" id="PIRSR000097-2"/>
    </source>
</evidence>
<comment type="similarity">
    <text evidence="1">Belongs to the aldo/keto reductase family.</text>
</comment>
<evidence type="ECO:0000256" key="4">
    <source>
        <dbReference type="PIRSR" id="PIRSR000097-1"/>
    </source>
</evidence>
<evidence type="ECO:0000313" key="8">
    <source>
        <dbReference type="EMBL" id="PWK56034.1"/>
    </source>
</evidence>
<keyword evidence="3" id="KW-0560">Oxidoreductase</keyword>
<dbReference type="PANTHER" id="PTHR43827:SF3">
    <property type="entry name" value="NADP-DEPENDENT OXIDOREDUCTASE DOMAIN-CONTAINING PROTEIN"/>
    <property type="match status" value="1"/>
</dbReference>
<dbReference type="PROSITE" id="PS00062">
    <property type="entry name" value="ALDOKETO_REDUCTASE_2"/>
    <property type="match status" value="1"/>
</dbReference>
<evidence type="ECO:0000256" key="3">
    <source>
        <dbReference type="ARBA" id="ARBA00023002"/>
    </source>
</evidence>
<dbReference type="InterPro" id="IPR020471">
    <property type="entry name" value="AKR"/>
</dbReference>
<dbReference type="PRINTS" id="PR00069">
    <property type="entry name" value="ALDKETRDTASE"/>
</dbReference>
<keyword evidence="2" id="KW-0521">NADP</keyword>
<sequence length="272" mass="29563">MNLLYTGVNQRGFGTWPLTGDTARRAVLDAVEVGYRAFDTAQMYGNEAEVGAALAECGVPRSELCITTKVHPDNYDEARFLPSVEESIKALGGEAPDLLLLHWPTLGGDVVPALTLLQNAFERGLARSIGVSNYTIAQMETAVSVLDAPVTTNQVEFHPLLDQSKLLAAASRLGIPLSAYCSIARGKIFEHPELAELGEAHGKSAAQVSLRWILQKGVSPISMSTKPKNMRANFDILDFSLSNVEMARIDELAARVHHRITASVPWAPKWDV</sequence>
<dbReference type="InterPro" id="IPR023210">
    <property type="entry name" value="NADP_OxRdtase_dom"/>
</dbReference>
<keyword evidence="9" id="KW-1185">Reference proteome</keyword>
<dbReference type="InterPro" id="IPR036812">
    <property type="entry name" value="NAD(P)_OxRdtase_dom_sf"/>
</dbReference>
<dbReference type="Proteomes" id="UP000245390">
    <property type="component" value="Unassembled WGS sequence"/>
</dbReference>
<feature type="active site" description="Proton donor" evidence="4">
    <location>
        <position position="44"/>
    </location>
</feature>
<evidence type="ECO:0000259" key="7">
    <source>
        <dbReference type="Pfam" id="PF00248"/>
    </source>
</evidence>
<evidence type="ECO:0000313" key="9">
    <source>
        <dbReference type="Proteomes" id="UP000245390"/>
    </source>
</evidence>
<dbReference type="Gene3D" id="3.20.20.100">
    <property type="entry name" value="NADP-dependent oxidoreductase domain"/>
    <property type="match status" value="1"/>
</dbReference>